<organism evidence="2 3">
    <name type="scientific">Candidatus Wolfebacteria bacterium GW2011_GWC2_39_22</name>
    <dbReference type="NCBI Taxonomy" id="1619013"/>
    <lineage>
        <taxon>Bacteria</taxon>
        <taxon>Candidatus Wolfeibacteriota</taxon>
    </lineage>
</organism>
<comment type="caution">
    <text evidence="2">The sequence shown here is derived from an EMBL/GenBank/DDBJ whole genome shotgun (WGS) entry which is preliminary data.</text>
</comment>
<feature type="domain" description="Serine aminopeptidase S33" evidence="1">
    <location>
        <begin position="31"/>
        <end position="152"/>
    </location>
</feature>
<proteinExistence type="predicted"/>
<dbReference type="EMBL" id="LBWR01000001">
    <property type="protein sequence ID" value="KKR12887.1"/>
    <property type="molecule type" value="Genomic_DNA"/>
</dbReference>
<evidence type="ECO:0000313" key="2">
    <source>
        <dbReference type="EMBL" id="KKR12887.1"/>
    </source>
</evidence>
<dbReference type="AlphaFoldDB" id="A0A0G0RGV0"/>
<dbReference type="SUPFAM" id="SSF53474">
    <property type="entry name" value="alpha/beta-Hydrolases"/>
    <property type="match status" value="1"/>
</dbReference>
<dbReference type="Gene3D" id="3.40.50.1820">
    <property type="entry name" value="alpha/beta hydrolase"/>
    <property type="match status" value="1"/>
</dbReference>
<dbReference type="PANTHER" id="PTHR43798">
    <property type="entry name" value="MONOACYLGLYCEROL LIPASE"/>
    <property type="match status" value="1"/>
</dbReference>
<dbReference type="PANTHER" id="PTHR43798:SF33">
    <property type="entry name" value="HYDROLASE, PUTATIVE (AFU_ORTHOLOGUE AFUA_2G14860)-RELATED"/>
    <property type="match status" value="1"/>
</dbReference>
<dbReference type="Pfam" id="PF12146">
    <property type="entry name" value="Hydrolase_4"/>
    <property type="match status" value="1"/>
</dbReference>
<accession>A0A0G0RGV0</accession>
<dbReference type="InterPro" id="IPR022742">
    <property type="entry name" value="Hydrolase_4"/>
</dbReference>
<dbReference type="InterPro" id="IPR050266">
    <property type="entry name" value="AB_hydrolase_sf"/>
</dbReference>
<dbReference type="STRING" id="1619013.UT41_C0001G0431"/>
<gene>
    <name evidence="2" type="ORF">UT41_C0001G0431</name>
</gene>
<dbReference type="InterPro" id="IPR029058">
    <property type="entry name" value="AB_hydrolase_fold"/>
</dbReference>
<dbReference type="GO" id="GO:0016020">
    <property type="term" value="C:membrane"/>
    <property type="evidence" value="ECO:0007669"/>
    <property type="project" value="TreeGrafter"/>
</dbReference>
<evidence type="ECO:0000259" key="1">
    <source>
        <dbReference type="Pfam" id="PF12146"/>
    </source>
</evidence>
<dbReference type="Proteomes" id="UP000034665">
    <property type="component" value="Unassembled WGS sequence"/>
</dbReference>
<protein>
    <recommendedName>
        <fullName evidence="1">Serine aminopeptidase S33 domain-containing protein</fullName>
    </recommendedName>
</protein>
<name>A0A0G0RGV0_9BACT</name>
<evidence type="ECO:0000313" key="3">
    <source>
        <dbReference type="Proteomes" id="UP000034665"/>
    </source>
</evidence>
<reference evidence="2 3" key="1">
    <citation type="journal article" date="2015" name="Nature">
        <title>rRNA introns, odd ribosomes, and small enigmatic genomes across a large radiation of phyla.</title>
        <authorList>
            <person name="Brown C.T."/>
            <person name="Hug L.A."/>
            <person name="Thomas B.C."/>
            <person name="Sharon I."/>
            <person name="Castelle C.J."/>
            <person name="Singh A."/>
            <person name="Wilkins M.J."/>
            <person name="Williams K.H."/>
            <person name="Banfield J.F."/>
        </authorList>
    </citation>
    <scope>NUCLEOTIDE SEQUENCE [LARGE SCALE GENOMIC DNA]</scope>
</reference>
<sequence length="222" mass="24258">MELLHLTTSDNIKLAGNYFPVSPSKQLSRNGWVVFLHMMPATKESWTILASQLQQEGYAGLAIDLRGHGISDGGPKGYTQFSDAEHQDSVRDVDAAIDFLTGLGARPEQIIFIGASIGANLALQYVYQHRAFKKAILLSPGFNYHGIAVQPIVSQMPSDKQLFYIASEDDVDTTNSAEVESLYALTSCAIKQKEIVADGGHGSAILTHHPELIDEIITFIKQ</sequence>